<dbReference type="Proteomes" id="UP000077248">
    <property type="component" value="Unassembled WGS sequence"/>
</dbReference>
<proteinExistence type="predicted"/>
<feature type="transmembrane region" description="Helical" evidence="1">
    <location>
        <begin position="41"/>
        <end position="60"/>
    </location>
</feature>
<gene>
    <name evidence="2" type="ORF">CC77DRAFT_1023935</name>
</gene>
<feature type="non-terminal residue" evidence="2">
    <location>
        <position position="80"/>
    </location>
</feature>
<name>A0A177DCL9_ALTAL</name>
<dbReference type="EMBL" id="KV441489">
    <property type="protein sequence ID" value="OAG16599.1"/>
    <property type="molecule type" value="Genomic_DNA"/>
</dbReference>
<sequence>MCCGMTLGRLTLADIVRYVAFINHDVISLAGLVVDSLFDRAIGYTGSIVAVTMSVTRSSLRYKRWREKRRTQNMYTEVRL</sequence>
<keyword evidence="1" id="KW-0472">Membrane</keyword>
<keyword evidence="1" id="KW-1133">Transmembrane helix</keyword>
<keyword evidence="3" id="KW-1185">Reference proteome</keyword>
<dbReference type="AlphaFoldDB" id="A0A177DCL9"/>
<keyword evidence="1" id="KW-0812">Transmembrane</keyword>
<dbReference type="GeneID" id="29111362"/>
<evidence type="ECO:0000256" key="1">
    <source>
        <dbReference type="SAM" id="Phobius"/>
    </source>
</evidence>
<protein>
    <submittedName>
        <fullName evidence="2">Uncharacterized protein</fullName>
    </submittedName>
</protein>
<dbReference type="KEGG" id="aalt:CC77DRAFT_1023935"/>
<dbReference type="RefSeq" id="XP_018382020.1">
    <property type="nucleotide sequence ID" value="XM_018525768.1"/>
</dbReference>
<reference evidence="2 3" key="1">
    <citation type="submission" date="2016-05" db="EMBL/GenBank/DDBJ databases">
        <title>Comparative analysis of secretome profiles of manganese(II)-oxidizing ascomycete fungi.</title>
        <authorList>
            <consortium name="DOE Joint Genome Institute"/>
            <person name="Zeiner C.A."/>
            <person name="Purvine S.O."/>
            <person name="Zink E.M."/>
            <person name="Wu S."/>
            <person name="Pasa-Tolic L."/>
            <person name="Chaput D.L."/>
            <person name="Haridas S."/>
            <person name="Grigoriev I.V."/>
            <person name="Santelli C.M."/>
            <person name="Hansel C.M."/>
        </authorList>
    </citation>
    <scope>NUCLEOTIDE SEQUENCE [LARGE SCALE GENOMIC DNA]</scope>
    <source>
        <strain evidence="2 3">SRC1lrK2f</strain>
    </source>
</reference>
<evidence type="ECO:0000313" key="2">
    <source>
        <dbReference type="EMBL" id="OAG16599.1"/>
    </source>
</evidence>
<evidence type="ECO:0000313" key="3">
    <source>
        <dbReference type="Proteomes" id="UP000077248"/>
    </source>
</evidence>
<dbReference type="VEuPathDB" id="FungiDB:CC77DRAFT_1023935"/>
<organism evidence="2 3">
    <name type="scientific">Alternaria alternata</name>
    <name type="common">Alternaria rot fungus</name>
    <name type="synonym">Torula alternata</name>
    <dbReference type="NCBI Taxonomy" id="5599"/>
    <lineage>
        <taxon>Eukaryota</taxon>
        <taxon>Fungi</taxon>
        <taxon>Dikarya</taxon>
        <taxon>Ascomycota</taxon>
        <taxon>Pezizomycotina</taxon>
        <taxon>Dothideomycetes</taxon>
        <taxon>Pleosporomycetidae</taxon>
        <taxon>Pleosporales</taxon>
        <taxon>Pleosporineae</taxon>
        <taxon>Pleosporaceae</taxon>
        <taxon>Alternaria</taxon>
        <taxon>Alternaria sect. Alternaria</taxon>
        <taxon>Alternaria alternata complex</taxon>
    </lineage>
</organism>
<accession>A0A177DCL9</accession>